<dbReference type="Proteomes" id="UP000244193">
    <property type="component" value="Chromosome"/>
</dbReference>
<organism evidence="4 5">
    <name type="scientific">Flavobacterium magnum</name>
    <dbReference type="NCBI Taxonomy" id="2162713"/>
    <lineage>
        <taxon>Bacteria</taxon>
        <taxon>Pseudomonadati</taxon>
        <taxon>Bacteroidota</taxon>
        <taxon>Flavobacteriia</taxon>
        <taxon>Flavobacteriales</taxon>
        <taxon>Flavobacteriaceae</taxon>
        <taxon>Flavobacterium</taxon>
    </lineage>
</organism>
<dbReference type="InterPro" id="IPR001296">
    <property type="entry name" value="Glyco_trans_1"/>
</dbReference>
<dbReference type="RefSeq" id="WP_108369836.1">
    <property type="nucleotide sequence ID" value="NZ_CP028811.1"/>
</dbReference>
<keyword evidence="5" id="KW-1185">Reference proteome</keyword>
<feature type="domain" description="Glycosyl transferase family 1" evidence="2">
    <location>
        <begin position="195"/>
        <end position="339"/>
    </location>
</feature>
<dbReference type="OrthoDB" id="9801609at2"/>
<evidence type="ECO:0000259" key="3">
    <source>
        <dbReference type="Pfam" id="PF13439"/>
    </source>
</evidence>
<evidence type="ECO:0000256" key="1">
    <source>
        <dbReference type="ARBA" id="ARBA00022679"/>
    </source>
</evidence>
<dbReference type="SUPFAM" id="SSF53756">
    <property type="entry name" value="UDP-Glycosyltransferase/glycogen phosphorylase"/>
    <property type="match status" value="1"/>
</dbReference>
<keyword evidence="1 4" id="KW-0808">Transferase</keyword>
<reference evidence="4 5" key="1">
    <citation type="submission" date="2018-04" db="EMBL/GenBank/DDBJ databases">
        <title>Genome sequencing of Flavobacterium sp. HYN0048.</title>
        <authorList>
            <person name="Yi H."/>
            <person name="Baek C."/>
        </authorList>
    </citation>
    <scope>NUCLEOTIDE SEQUENCE [LARGE SCALE GENOMIC DNA]</scope>
    <source>
        <strain evidence="4 5">HYN0048</strain>
    </source>
</reference>
<dbReference type="CDD" id="cd03809">
    <property type="entry name" value="GT4_MtfB-like"/>
    <property type="match status" value="1"/>
</dbReference>
<evidence type="ECO:0000313" key="4">
    <source>
        <dbReference type="EMBL" id="AWA29251.1"/>
    </source>
</evidence>
<dbReference type="PANTHER" id="PTHR46401:SF2">
    <property type="entry name" value="GLYCOSYLTRANSFERASE WBBK-RELATED"/>
    <property type="match status" value="1"/>
</dbReference>
<dbReference type="Pfam" id="PF13439">
    <property type="entry name" value="Glyco_transf_4"/>
    <property type="match status" value="1"/>
</dbReference>
<evidence type="ECO:0000313" key="5">
    <source>
        <dbReference type="Proteomes" id="UP000244193"/>
    </source>
</evidence>
<gene>
    <name evidence="4" type="ORF">HYN48_03640</name>
</gene>
<name>A0A2S0RDR2_9FLAO</name>
<feature type="domain" description="Glycosyltransferase subfamily 4-like N-terminal" evidence="3">
    <location>
        <begin position="22"/>
        <end position="172"/>
    </location>
</feature>
<accession>A0A2S0RDR2</accession>
<dbReference type="Gene3D" id="3.40.50.2000">
    <property type="entry name" value="Glycogen Phosphorylase B"/>
    <property type="match status" value="2"/>
</dbReference>
<dbReference type="KEGG" id="fmg:HYN48_03640"/>
<evidence type="ECO:0000259" key="2">
    <source>
        <dbReference type="Pfam" id="PF00534"/>
    </source>
</evidence>
<dbReference type="EMBL" id="CP028811">
    <property type="protein sequence ID" value="AWA29251.1"/>
    <property type="molecule type" value="Genomic_DNA"/>
</dbReference>
<dbReference type="AlphaFoldDB" id="A0A2S0RDR2"/>
<dbReference type="Pfam" id="PF00534">
    <property type="entry name" value="Glycos_transf_1"/>
    <property type="match status" value="1"/>
</dbReference>
<protein>
    <submittedName>
        <fullName evidence="4">Glycosyltransferase family 1 protein</fullName>
    </submittedName>
</protein>
<dbReference type="PANTHER" id="PTHR46401">
    <property type="entry name" value="GLYCOSYLTRANSFERASE WBBK-RELATED"/>
    <property type="match status" value="1"/>
</dbReference>
<dbReference type="InterPro" id="IPR028098">
    <property type="entry name" value="Glyco_trans_4-like_N"/>
</dbReference>
<proteinExistence type="predicted"/>
<dbReference type="GO" id="GO:0016757">
    <property type="term" value="F:glycosyltransferase activity"/>
    <property type="evidence" value="ECO:0007669"/>
    <property type="project" value="InterPro"/>
</dbReference>
<sequence>MKTNNKLRIFVDCHVFDKGFQGTRTYIQGLYLELVKDSSRHFFLAASDTEGLQRIFGQADNITYLKYKSSGALSRLGYEIPRMIRKNQIDFAHFQYRVPPIKLCRYIVTIHDVLFEDFPEDFPKLNRVQSFLTYKASAQISDIVLTVSPYSKKQIQRHLKVKKVWVTPNAVEDVFFESYDKAQAIARVSKKFAIAPRYIIYVSRWEPRKNHHLLLEQFVNLGLYRDFDLVFIGDTTFNNGKYDELFDSLDADIRKKIFRFQKVDFQDMLLLLRGASVATYPSRAEGFGIPPLESVAARVPTITSNLTAMSDFDFLDGVSFNPDNRKDFGEKLLYVTRDNLDYGFDAKIAALKQKYNWPLAAAIYNQALTDFLQ</sequence>